<proteinExistence type="predicted"/>
<gene>
    <name evidence="2" type="ORF">RI844_20175</name>
</gene>
<dbReference type="Proteomes" id="UP001301442">
    <property type="component" value="Chromosome"/>
</dbReference>
<protein>
    <submittedName>
        <fullName evidence="2">Uncharacterized protein</fullName>
    </submittedName>
</protein>
<keyword evidence="3" id="KW-1185">Reference proteome</keyword>
<feature type="signal peptide" evidence="1">
    <location>
        <begin position="1"/>
        <end position="18"/>
    </location>
</feature>
<evidence type="ECO:0000313" key="2">
    <source>
        <dbReference type="EMBL" id="WOH37648.1"/>
    </source>
</evidence>
<keyword evidence="1" id="KW-0732">Signal</keyword>
<sequence length="345" mass="39243">MKLFLTILALLFSSHAYSDVWEALSSKDKSLNKTIYTSKHFTVDEGRIKIRSGSFPKCNSDYGIKYGVLSLNNTNIKLKFTCSEGRYPTENFEIATKEGMKFTLGFLKSNKKFTFQITTPTVVRGENQVTFDKALGEVIKEPRTIHVLNQSTKGSWYSTGEKGQYVLIEDMKNQRKNLLGLHYDEIKSEVTLKLNFRSAYWTDRYPSIYGKQMGHIGECNYLTNNEQSGVLYINGKPLELSLKCENYNNIISLPDSNVTYVPSVGQLKVGELIISLSDIKNLTEIKKIKIHFELKSLSKEAFSKSITLHRSINETIALIDAQNNKKKKALKAKKDSIKRQVNNSM</sequence>
<organism evidence="2 3">
    <name type="scientific">Thalassotalea fonticola</name>
    <dbReference type="NCBI Taxonomy" id="3065649"/>
    <lineage>
        <taxon>Bacteria</taxon>
        <taxon>Pseudomonadati</taxon>
        <taxon>Pseudomonadota</taxon>
        <taxon>Gammaproteobacteria</taxon>
        <taxon>Alteromonadales</taxon>
        <taxon>Colwelliaceae</taxon>
        <taxon>Thalassotalea</taxon>
    </lineage>
</organism>
<reference evidence="2 3" key="1">
    <citation type="submission" date="2023-09" db="EMBL/GenBank/DDBJ databases">
        <authorList>
            <person name="Qi X."/>
        </authorList>
    </citation>
    <scope>NUCLEOTIDE SEQUENCE [LARGE SCALE GENOMIC DNA]</scope>
    <source>
        <strain evidence="2 3">S1-1</strain>
    </source>
</reference>
<evidence type="ECO:0000256" key="1">
    <source>
        <dbReference type="SAM" id="SignalP"/>
    </source>
</evidence>
<dbReference type="RefSeq" id="WP_348396434.1">
    <property type="nucleotide sequence ID" value="NZ_CP136600.1"/>
</dbReference>
<evidence type="ECO:0000313" key="3">
    <source>
        <dbReference type="Proteomes" id="UP001301442"/>
    </source>
</evidence>
<name>A0ABZ0GQK4_9GAMM</name>
<accession>A0ABZ0GQK4</accession>
<dbReference type="EMBL" id="CP136600">
    <property type="protein sequence ID" value="WOH37648.1"/>
    <property type="molecule type" value="Genomic_DNA"/>
</dbReference>
<feature type="chain" id="PRO_5046723667" evidence="1">
    <location>
        <begin position="19"/>
        <end position="345"/>
    </location>
</feature>